<reference evidence="1 2" key="1">
    <citation type="journal article" date="2023" name="Life. Sci Alliance">
        <title>Evolutionary insights into 3D genome organization and epigenetic landscape of Vigna mungo.</title>
        <authorList>
            <person name="Junaid A."/>
            <person name="Singh B."/>
            <person name="Bhatia S."/>
        </authorList>
    </citation>
    <scope>NUCLEOTIDE SEQUENCE [LARGE SCALE GENOMIC DNA]</scope>
    <source>
        <strain evidence="1">Urdbean</strain>
    </source>
</reference>
<sequence>KVELPSFEGRNPIGWISRAEIFFEIQEVSLRERIKSPFINMEGGANHWFRFWRKKTKNPWCLKNRLLSDKKEKWKEFLVMNERPGERTTRSNLYLLNIVKTVNEINLPCVEYTHRVLYLK</sequence>
<gene>
    <name evidence="1" type="ORF">V8G54_018576</name>
</gene>
<accession>A0AAQ3NA49</accession>
<evidence type="ECO:0000313" key="2">
    <source>
        <dbReference type="Proteomes" id="UP001374535"/>
    </source>
</evidence>
<feature type="non-terminal residue" evidence="1">
    <location>
        <position position="1"/>
    </location>
</feature>
<name>A0AAQ3NA49_VIGMU</name>
<dbReference type="AlphaFoldDB" id="A0AAQ3NA49"/>
<dbReference type="Proteomes" id="UP001374535">
    <property type="component" value="Chromosome 6"/>
</dbReference>
<evidence type="ECO:0000313" key="1">
    <source>
        <dbReference type="EMBL" id="WVZ05230.1"/>
    </source>
</evidence>
<organism evidence="1 2">
    <name type="scientific">Vigna mungo</name>
    <name type="common">Black gram</name>
    <name type="synonym">Phaseolus mungo</name>
    <dbReference type="NCBI Taxonomy" id="3915"/>
    <lineage>
        <taxon>Eukaryota</taxon>
        <taxon>Viridiplantae</taxon>
        <taxon>Streptophyta</taxon>
        <taxon>Embryophyta</taxon>
        <taxon>Tracheophyta</taxon>
        <taxon>Spermatophyta</taxon>
        <taxon>Magnoliopsida</taxon>
        <taxon>eudicotyledons</taxon>
        <taxon>Gunneridae</taxon>
        <taxon>Pentapetalae</taxon>
        <taxon>rosids</taxon>
        <taxon>fabids</taxon>
        <taxon>Fabales</taxon>
        <taxon>Fabaceae</taxon>
        <taxon>Papilionoideae</taxon>
        <taxon>50 kb inversion clade</taxon>
        <taxon>NPAAA clade</taxon>
        <taxon>indigoferoid/millettioid clade</taxon>
        <taxon>Phaseoleae</taxon>
        <taxon>Vigna</taxon>
    </lineage>
</organism>
<keyword evidence="2" id="KW-1185">Reference proteome</keyword>
<protein>
    <submittedName>
        <fullName evidence="1">Uncharacterized protein</fullName>
    </submittedName>
</protein>
<dbReference type="EMBL" id="CP144695">
    <property type="protein sequence ID" value="WVZ05230.1"/>
    <property type="molecule type" value="Genomic_DNA"/>
</dbReference>
<proteinExistence type="predicted"/>